<dbReference type="Proteomes" id="UP000639606">
    <property type="component" value="Unassembled WGS sequence"/>
</dbReference>
<evidence type="ECO:0008006" key="3">
    <source>
        <dbReference type="Google" id="ProtNLM"/>
    </source>
</evidence>
<proteinExistence type="predicted"/>
<evidence type="ECO:0000313" key="1">
    <source>
        <dbReference type="EMBL" id="GGP56874.1"/>
    </source>
</evidence>
<gene>
    <name evidence="1" type="ORF">GCM10010185_31390</name>
</gene>
<reference evidence="1" key="2">
    <citation type="submission" date="2020-09" db="EMBL/GenBank/DDBJ databases">
        <authorList>
            <person name="Sun Q."/>
            <person name="Ohkuma M."/>
        </authorList>
    </citation>
    <scope>NUCLEOTIDE SEQUENCE</scope>
    <source>
        <strain evidence="1">JCM 3313</strain>
    </source>
</reference>
<dbReference type="Pfam" id="PF10698">
    <property type="entry name" value="DUF2505"/>
    <property type="match status" value="1"/>
</dbReference>
<comment type="caution">
    <text evidence="1">The sequence shown here is derived from an EMBL/GenBank/DDBJ whole genome shotgun (WGS) entry which is preliminary data.</text>
</comment>
<dbReference type="AlphaFoldDB" id="A0A918AP60"/>
<keyword evidence="2" id="KW-1185">Reference proteome</keyword>
<reference evidence="1" key="1">
    <citation type="journal article" date="2014" name="Int. J. Syst. Evol. Microbiol.">
        <title>Complete genome sequence of Corynebacterium casei LMG S-19264T (=DSM 44701T), isolated from a smear-ripened cheese.</title>
        <authorList>
            <consortium name="US DOE Joint Genome Institute (JGI-PGF)"/>
            <person name="Walter F."/>
            <person name="Albersmeier A."/>
            <person name="Kalinowski J."/>
            <person name="Ruckert C."/>
        </authorList>
    </citation>
    <scope>NUCLEOTIDE SEQUENCE</scope>
    <source>
        <strain evidence="1">JCM 3313</strain>
    </source>
</reference>
<organism evidence="1 2">
    <name type="scientific">Saccharothrix coeruleofusca</name>
    <dbReference type="NCBI Taxonomy" id="33919"/>
    <lineage>
        <taxon>Bacteria</taxon>
        <taxon>Bacillati</taxon>
        <taxon>Actinomycetota</taxon>
        <taxon>Actinomycetes</taxon>
        <taxon>Pseudonocardiales</taxon>
        <taxon>Pseudonocardiaceae</taxon>
        <taxon>Saccharothrix</taxon>
    </lineage>
</organism>
<evidence type="ECO:0000313" key="2">
    <source>
        <dbReference type="Proteomes" id="UP000639606"/>
    </source>
</evidence>
<dbReference type="EMBL" id="BMRG01000005">
    <property type="protein sequence ID" value="GGP56874.1"/>
    <property type="molecule type" value="Genomic_DNA"/>
</dbReference>
<accession>A0A918AP60</accession>
<name>A0A918AP60_9PSEU</name>
<sequence length="193" mass="20564">MVRSASGTRARTWALDSGVVTGVNGSLRDMARRIEHLTTSSWPARDVFAALVDEDYLRERLEVLGGKDAALEAYTSAGGTTSYQLRQGLSAEQLPSMARGVLGGDLVIHRAEAWTEAGRTGTAEVTIDGVPGRLDGTLTVADRGEGCALTLTGQIKVSIPLVGGKIEAMIAEQVVKLLDRENEFTSAWLARHA</sequence>
<dbReference type="InterPro" id="IPR019639">
    <property type="entry name" value="DUF2505"/>
</dbReference>
<protein>
    <recommendedName>
        <fullName evidence="3">DUF2505 domain-containing protein</fullName>
    </recommendedName>
</protein>